<dbReference type="InParanoid" id="A7RUR7"/>
<dbReference type="SUPFAM" id="SSF117281">
    <property type="entry name" value="Kelch motif"/>
    <property type="match status" value="2"/>
</dbReference>
<dbReference type="EMBL" id="DS469541">
    <property type="protein sequence ID" value="EDO44793.1"/>
    <property type="molecule type" value="Genomic_DNA"/>
</dbReference>
<dbReference type="SUPFAM" id="SSF47473">
    <property type="entry name" value="EF-hand"/>
    <property type="match status" value="1"/>
</dbReference>
<protein>
    <recommendedName>
        <fullName evidence="4">EF-hand domain-containing protein</fullName>
    </recommendedName>
</protein>
<dbReference type="SMART" id="SM00612">
    <property type="entry name" value="Kelch"/>
    <property type="match status" value="3"/>
</dbReference>
<dbReference type="InterPro" id="IPR015915">
    <property type="entry name" value="Kelch-typ_b-propeller"/>
</dbReference>
<dbReference type="Pfam" id="PF24681">
    <property type="entry name" value="Kelch_KLHDC2_KLHL20_DRC7"/>
    <property type="match status" value="1"/>
</dbReference>
<dbReference type="InterPro" id="IPR011992">
    <property type="entry name" value="EF-hand-dom_pair"/>
</dbReference>
<dbReference type="HOGENOM" id="CLU_314566_0_0_1"/>
<dbReference type="PROSITE" id="PS50222">
    <property type="entry name" value="EF_HAND_2"/>
    <property type="match status" value="1"/>
</dbReference>
<dbReference type="CDD" id="cd00051">
    <property type="entry name" value="EFh"/>
    <property type="match status" value="1"/>
</dbReference>
<dbReference type="InterPro" id="IPR018247">
    <property type="entry name" value="EF_Hand_1_Ca_BS"/>
</dbReference>
<keyword evidence="6" id="KW-1185">Reference proteome</keyword>
<dbReference type="PANTHER" id="PTHR46093">
    <property type="entry name" value="ACYL-COA-BINDING DOMAIN-CONTAINING PROTEIN 5"/>
    <property type="match status" value="1"/>
</dbReference>
<keyword evidence="1" id="KW-0880">Kelch repeat</keyword>
<organism evidence="5 6">
    <name type="scientific">Nematostella vectensis</name>
    <name type="common">Starlet sea anemone</name>
    <dbReference type="NCBI Taxonomy" id="45351"/>
    <lineage>
        <taxon>Eukaryota</taxon>
        <taxon>Metazoa</taxon>
        <taxon>Cnidaria</taxon>
        <taxon>Anthozoa</taxon>
        <taxon>Hexacorallia</taxon>
        <taxon>Actiniaria</taxon>
        <taxon>Edwardsiidae</taxon>
        <taxon>Nematostella</taxon>
    </lineage>
</organism>
<dbReference type="InterPro" id="IPR002048">
    <property type="entry name" value="EF_hand_dom"/>
</dbReference>
<sequence>MGQDLTKSSKVYDELTMSSISTPGVTNSTQPSTRFSECEQKSLVQAFHKLASLSPKDDCIDRRTFEHYFPLGGILGGRLFTSFDKNQNGVIDLNEFLEGMSMCLEGSNDDKSQIAFDMFNLDGSDGVSAGEMYIAIKSVLSATTRTVNGKCEDNQPGDVTIDEARVDRVARRIVHDAFTNQTTSVDKDNKLSVQVFKSWMECHPFLLDSIFGQSCLKDKTAQFTRLEEEKRAPDEGKRRVYGSTEVRKQTWIHLDDMKPPETDNEPLFDSSYASAQYLWSPVFPQSKQKPRSRSKLAACLLHDSLYMYGGRGACSSLKDLWRYDIGDNAWMSVPSSGDNRPPSLQEHTMTAFKEKLIIFGGEFTSSTETPLWMFDTTSLSWSRSFQRGPVNRKSHSAVVCGDCLFIFGGYIDIRGATNELWKYDIGTDKWSRERSRSSQWPSPRYSHSAAVFDKSMVVFGGLEELQCKNDLWLWNIAAKKWTRIKAKGSPPPIFGHTAAKVGDGMLVFGGESTDGTLYNHLWRFDFDLRSWTAISTRGLIYPPARSHHSIITIPDFLISSFRPTSAHSAPPCTPALDREDSLSLEAVRTDSTFLATANRLSLATTVEIVKRLRVRPESAMTLVSDRARESSGSLGSLSSAAKVLDTENRRNHVTSGSLDSLISELDPGHVETLSMVNHGVDMSPSSSVTQNPLGQNTCTAANDNQGRGEVPDAHHVTSFTGTSKAKTIAPNVINKHCVQLLQDVATTSAGDRRNIQQPPQALLKPVSAQDLSPGQGPARVFPPVVKNSGIVYLMVLGGLSKRVDSYGKSIDMWRCQIDPVKRSPKSVRKILVQGTTKSSPTTVSGEYSRLEVACDAFESDDEAPSSRQGNKAFRSVSWEGLSFRQKHSEVCLTCSSLVRSPGTRQIVLTGKGIVKPLNFLKNAKPVDSVE</sequence>
<dbReference type="Gene3D" id="1.10.238.10">
    <property type="entry name" value="EF-hand"/>
    <property type="match status" value="1"/>
</dbReference>
<evidence type="ECO:0000256" key="2">
    <source>
        <dbReference type="ARBA" id="ARBA00022737"/>
    </source>
</evidence>
<dbReference type="AlphaFoldDB" id="A7RUR7"/>
<evidence type="ECO:0000259" key="4">
    <source>
        <dbReference type="PROSITE" id="PS50222"/>
    </source>
</evidence>
<dbReference type="PROSITE" id="PS00018">
    <property type="entry name" value="EF_HAND_1"/>
    <property type="match status" value="1"/>
</dbReference>
<dbReference type="Proteomes" id="UP000001593">
    <property type="component" value="Unassembled WGS sequence"/>
</dbReference>
<dbReference type="GO" id="GO:0005509">
    <property type="term" value="F:calcium ion binding"/>
    <property type="evidence" value="ECO:0007669"/>
    <property type="project" value="InterPro"/>
</dbReference>
<evidence type="ECO:0000256" key="3">
    <source>
        <dbReference type="ARBA" id="ARBA00022837"/>
    </source>
</evidence>
<dbReference type="Gene3D" id="2.120.10.80">
    <property type="entry name" value="Kelch-type beta propeller"/>
    <property type="match status" value="2"/>
</dbReference>
<evidence type="ECO:0000313" key="5">
    <source>
        <dbReference type="EMBL" id="EDO44793.1"/>
    </source>
</evidence>
<evidence type="ECO:0000313" key="6">
    <source>
        <dbReference type="Proteomes" id="UP000001593"/>
    </source>
</evidence>
<dbReference type="eggNOG" id="KOG0044">
    <property type="taxonomic scope" value="Eukaryota"/>
</dbReference>
<gene>
    <name evidence="5" type="ORF">NEMVEDRAFT_v1g202453</name>
</gene>
<dbReference type="OMA" id="LWSPVFP"/>
<accession>A7RUR7</accession>
<evidence type="ECO:0000256" key="1">
    <source>
        <dbReference type="ARBA" id="ARBA00022441"/>
    </source>
</evidence>
<keyword evidence="2" id="KW-0677">Repeat</keyword>
<dbReference type="Pfam" id="PF01344">
    <property type="entry name" value="Kelch_1"/>
    <property type="match status" value="1"/>
</dbReference>
<reference evidence="5 6" key="1">
    <citation type="journal article" date="2007" name="Science">
        <title>Sea anemone genome reveals ancestral eumetazoan gene repertoire and genomic organization.</title>
        <authorList>
            <person name="Putnam N.H."/>
            <person name="Srivastava M."/>
            <person name="Hellsten U."/>
            <person name="Dirks B."/>
            <person name="Chapman J."/>
            <person name="Salamov A."/>
            <person name="Terry A."/>
            <person name="Shapiro H."/>
            <person name="Lindquist E."/>
            <person name="Kapitonov V.V."/>
            <person name="Jurka J."/>
            <person name="Genikhovich G."/>
            <person name="Grigoriev I.V."/>
            <person name="Lucas S.M."/>
            <person name="Steele R.E."/>
            <person name="Finnerty J.R."/>
            <person name="Technau U."/>
            <person name="Martindale M.Q."/>
            <person name="Rokhsar D.S."/>
        </authorList>
    </citation>
    <scope>NUCLEOTIDE SEQUENCE [LARGE SCALE GENOMIC DNA]</scope>
    <source>
        <strain evidence="6">CH2 X CH6</strain>
    </source>
</reference>
<dbReference type="PANTHER" id="PTHR46093:SF18">
    <property type="entry name" value="FIBRONECTIN TYPE-III DOMAIN-CONTAINING PROTEIN"/>
    <property type="match status" value="1"/>
</dbReference>
<name>A7RUR7_NEMVE</name>
<proteinExistence type="predicted"/>
<keyword evidence="3" id="KW-0106">Calcium</keyword>
<dbReference type="InterPro" id="IPR006652">
    <property type="entry name" value="Kelch_1"/>
</dbReference>
<feature type="domain" description="EF-hand" evidence="4">
    <location>
        <begin position="78"/>
        <end position="106"/>
    </location>
</feature>